<evidence type="ECO:0000256" key="1">
    <source>
        <dbReference type="SAM" id="MobiDB-lite"/>
    </source>
</evidence>
<dbReference type="eggNOG" id="ENOG50319S4">
    <property type="taxonomic scope" value="Bacteria"/>
</dbReference>
<evidence type="ECO:0000313" key="2">
    <source>
        <dbReference type="EMBL" id="AGC46594.1"/>
    </source>
</evidence>
<dbReference type="HOGENOM" id="CLU_096440_0_0_7"/>
<organism evidence="2 3">
    <name type="scientific">Myxococcus stipitatus (strain DSM 14675 / JCM 12634 / Mx s8)</name>
    <dbReference type="NCBI Taxonomy" id="1278073"/>
    <lineage>
        <taxon>Bacteria</taxon>
        <taxon>Pseudomonadati</taxon>
        <taxon>Myxococcota</taxon>
        <taxon>Myxococcia</taxon>
        <taxon>Myxococcales</taxon>
        <taxon>Cystobacterineae</taxon>
        <taxon>Myxococcaceae</taxon>
        <taxon>Myxococcus</taxon>
    </lineage>
</organism>
<keyword evidence="3" id="KW-1185">Reference proteome</keyword>
<gene>
    <name evidence="2" type="ordered locus">MYSTI_05314</name>
</gene>
<protein>
    <submittedName>
        <fullName evidence="2">Uncharacterized protein</fullName>
    </submittedName>
</protein>
<evidence type="ECO:0000313" key="3">
    <source>
        <dbReference type="Proteomes" id="UP000011131"/>
    </source>
</evidence>
<dbReference type="KEGG" id="msd:MYSTI_05314"/>
<feature type="region of interest" description="Disordered" evidence="1">
    <location>
        <begin position="201"/>
        <end position="230"/>
    </location>
</feature>
<dbReference type="Proteomes" id="UP000011131">
    <property type="component" value="Chromosome"/>
</dbReference>
<dbReference type="PATRIC" id="fig|1278073.3.peg.5386"/>
<sequence length="252" mass="27568">MNNALTKIATAQPSTSGRYPRFGNYLLEVAVIRVKEGFKGDSAISELKVRESAPLAGGEAPSRAGETVDYVENLSDQKKGGGGRFKSFLMSLVGGDEYEFANPVVLKKFVDERQAGTHLLIRCEVYPKQLPAKVGFPGKVLNGYRWSHVELNEKQLAQVEQARKASKLPALADALACGVASVSLSPFNCGRRTQRCRNRSLHTLRSSGPGLSSWPGQGEQPGAWPRSSRSPTRRCAIRCVRARWTRAHARMG</sequence>
<dbReference type="EMBL" id="CP004025">
    <property type="protein sequence ID" value="AGC46594.1"/>
    <property type="molecule type" value="Genomic_DNA"/>
</dbReference>
<dbReference type="STRING" id="1278073.MYSTI_05314"/>
<reference evidence="2 3" key="1">
    <citation type="journal article" date="2013" name="Genome Announc.">
        <title>Complete genome sequence of Myxococcus stipitatus strain DSM 14675, a fruiting myxobacterium.</title>
        <authorList>
            <person name="Huntley S."/>
            <person name="Kneip S."/>
            <person name="Treuner-Lange A."/>
            <person name="Sogaard-Andersen L."/>
        </authorList>
    </citation>
    <scope>NUCLEOTIDE SEQUENCE [LARGE SCALE GENOMIC DNA]</scope>
    <source>
        <strain evidence="3">DSM 14675 / JCM 12634 / Mx s8</strain>
    </source>
</reference>
<name>L7UJH2_MYXSD</name>
<accession>L7UJH2</accession>
<proteinExistence type="predicted"/>
<dbReference type="AlphaFoldDB" id="L7UJH2"/>